<reference evidence="4" key="1">
    <citation type="submission" date="2021-02" db="EMBL/GenBank/DDBJ databases">
        <authorList>
            <person name="Nowell W R."/>
        </authorList>
    </citation>
    <scope>NUCLEOTIDE SEQUENCE</scope>
</reference>
<keyword evidence="5" id="KW-1185">Reference proteome</keyword>
<comment type="subcellular location">
    <subcellularLocation>
        <location evidence="1">Cytoplasmic vesicle</location>
        <location evidence="1">Autophagosome</location>
    </subcellularLocation>
</comment>
<feature type="compositionally biased region" description="Basic residues" evidence="2">
    <location>
        <begin position="464"/>
        <end position="478"/>
    </location>
</feature>
<dbReference type="Proteomes" id="UP000663828">
    <property type="component" value="Unassembled WGS sequence"/>
</dbReference>
<dbReference type="CDD" id="cd14947">
    <property type="entry name" value="NBR1_like"/>
    <property type="match status" value="1"/>
</dbReference>
<dbReference type="PROSITE" id="PS50030">
    <property type="entry name" value="UBA"/>
    <property type="match status" value="1"/>
</dbReference>
<proteinExistence type="predicted"/>
<dbReference type="InterPro" id="IPR013783">
    <property type="entry name" value="Ig-like_fold"/>
</dbReference>
<organism evidence="4 5">
    <name type="scientific">Adineta ricciae</name>
    <name type="common">Rotifer</name>
    <dbReference type="NCBI Taxonomy" id="249248"/>
    <lineage>
        <taxon>Eukaryota</taxon>
        <taxon>Metazoa</taxon>
        <taxon>Spiralia</taxon>
        <taxon>Gnathifera</taxon>
        <taxon>Rotifera</taxon>
        <taxon>Eurotatoria</taxon>
        <taxon>Bdelloidea</taxon>
        <taxon>Adinetida</taxon>
        <taxon>Adinetidae</taxon>
        <taxon>Adineta</taxon>
    </lineage>
</organism>
<evidence type="ECO:0000256" key="2">
    <source>
        <dbReference type="SAM" id="MobiDB-lite"/>
    </source>
</evidence>
<dbReference type="InterPro" id="IPR009060">
    <property type="entry name" value="UBA-like_sf"/>
</dbReference>
<sequence>MADTTSEKSTPVVVTDWDGLVKYAELLCRNTDKKFKICMIDEEQEEIRIENKDEFDTNAKYARDHGLKSLTLTVYLDNVHTFDGIYHLRKSPAEIYVPKSTAFPADKLQNLRANILVDKWYIPVKLDEALGICLTAAIKLAQEGTLDTNADCKQFIETIVPEAFRKLQTTQSVFSWPRDVQVGIFDMIELLVDLVATRIRYAPVPITLLNVLALTFDTNTTFSQKHKDDKLPEGRVYVLEGDEFFRTNHPNQTESYDWLRSLIQRFITQNGLNHIRAQFERIKAASTTQTTTMEYNCLLKLFSKCHQCINAERFRLLFTPSIRQAIQHLHQTKKTALDNSEQLSELNETLIEVCFCYEMNDEVNEILEIPTTYKRGEAASPPPPLLPLIVPMKKLTVSKKPKSKDCYEQLAETIQSLAMDKCDEERQSIKKQRTEEQALLPLFSSNHVTDCTTDDHLSSSDKRSLKRKHRREQQRHNVKKENKRVTQTTSKTYDRSDPADILRFFAPMKAKIANLYDDLQTATCHGNLREVLKIEEKLKLLRPYSACFIADENPVDGTSMEAGQVFRKGWVLLNDGSMPWSSDDVELINLADGIKIVRPPVIPVTAPHDRAVITVDYMCANEPGAYESKWILSYRQRTFGPIIWCSIQVGSTTAITPAVTATVPTPVDEPKETFELLDIPLPSCFDLTKPYQSTADSNSVRSSINFSRLSSTDTQTESLINTSPHDGTSDNDSLLTFTYSALPPPTLEEPTEMPLIALRPAIQNSSSEESQQQLLRNNQSLDFVDTVVTNIFSVAKHAGSTAKAIFNTLQANDETNPRSAQQQIEQIIEIANPPVNDDCFEHVGEEAPSNITNDPIQILIEMGFVNRQKNQRLLSENANDLTKVIEILTAESNDDLDWFSHRH</sequence>
<evidence type="ECO:0000313" key="4">
    <source>
        <dbReference type="EMBL" id="CAF1160287.1"/>
    </source>
</evidence>
<feature type="region of interest" description="Disordered" evidence="2">
    <location>
        <begin position="451"/>
        <end position="493"/>
    </location>
</feature>
<comment type="caution">
    <text evidence="4">The sequence shown here is derived from an EMBL/GenBank/DDBJ whole genome shotgun (WGS) entry which is preliminary data.</text>
</comment>
<evidence type="ECO:0000313" key="5">
    <source>
        <dbReference type="Proteomes" id="UP000663828"/>
    </source>
</evidence>
<dbReference type="AlphaFoldDB" id="A0A814TEF0"/>
<protein>
    <recommendedName>
        <fullName evidence="3">UBA domain-containing protein</fullName>
    </recommendedName>
</protein>
<feature type="domain" description="UBA" evidence="3">
    <location>
        <begin position="850"/>
        <end position="891"/>
    </location>
</feature>
<dbReference type="Gene3D" id="1.10.8.10">
    <property type="entry name" value="DNA helicase RuvA subunit, C-terminal domain"/>
    <property type="match status" value="1"/>
</dbReference>
<evidence type="ECO:0000256" key="1">
    <source>
        <dbReference type="ARBA" id="ARBA00004419"/>
    </source>
</evidence>
<dbReference type="InterPro" id="IPR015940">
    <property type="entry name" value="UBA"/>
</dbReference>
<dbReference type="SUPFAM" id="SSF46934">
    <property type="entry name" value="UBA-like"/>
    <property type="match status" value="1"/>
</dbReference>
<dbReference type="Pfam" id="PF16158">
    <property type="entry name" value="N_BRCA1_IG"/>
    <property type="match status" value="1"/>
</dbReference>
<feature type="compositionally biased region" description="Basic and acidic residues" evidence="2">
    <location>
        <begin position="453"/>
        <end position="463"/>
    </location>
</feature>
<accession>A0A814TEF0</accession>
<dbReference type="GO" id="GO:0005776">
    <property type="term" value="C:autophagosome"/>
    <property type="evidence" value="ECO:0007669"/>
    <property type="project" value="UniProtKB-SubCell"/>
</dbReference>
<dbReference type="Gene3D" id="2.60.40.10">
    <property type="entry name" value="Immunoglobulins"/>
    <property type="match status" value="1"/>
</dbReference>
<dbReference type="InterPro" id="IPR032350">
    <property type="entry name" value="Nbr1_FW"/>
</dbReference>
<evidence type="ECO:0000259" key="3">
    <source>
        <dbReference type="PROSITE" id="PS50030"/>
    </source>
</evidence>
<dbReference type="PANTHER" id="PTHR20930">
    <property type="entry name" value="OVARIAN CARCINOMA ANTIGEN CA125-RELATED"/>
    <property type="match status" value="1"/>
</dbReference>
<dbReference type="PANTHER" id="PTHR20930:SF0">
    <property type="entry name" value="PROTEIN ILRUN"/>
    <property type="match status" value="1"/>
</dbReference>
<dbReference type="EMBL" id="CAJNOR010001539">
    <property type="protein sequence ID" value="CAF1160287.1"/>
    <property type="molecule type" value="Genomic_DNA"/>
</dbReference>
<name>A0A814TEF0_ADIRI</name>
<gene>
    <name evidence="4" type="ORF">XAT740_LOCUS21443</name>
</gene>